<accession>A0ABM3FN49</accession>
<dbReference type="CDD" id="cd11328">
    <property type="entry name" value="AmyAc_maltase"/>
    <property type="match status" value="1"/>
</dbReference>
<keyword evidence="4" id="KW-0732">Signal</keyword>
<dbReference type="PANTHER" id="PTHR10357:SF179">
    <property type="entry name" value="NEUTRAL AND BASIC AMINO ACID TRANSPORT PROTEIN RBAT"/>
    <property type="match status" value="1"/>
</dbReference>
<proteinExistence type="predicted"/>
<organism evidence="6 8">
    <name type="scientific">Neodiprion lecontei</name>
    <name type="common">Redheaded pine sawfly</name>
    <dbReference type="NCBI Taxonomy" id="441921"/>
    <lineage>
        <taxon>Eukaryota</taxon>
        <taxon>Metazoa</taxon>
        <taxon>Ecdysozoa</taxon>
        <taxon>Arthropoda</taxon>
        <taxon>Hexapoda</taxon>
        <taxon>Insecta</taxon>
        <taxon>Pterygota</taxon>
        <taxon>Neoptera</taxon>
        <taxon>Endopterygota</taxon>
        <taxon>Hymenoptera</taxon>
        <taxon>Tenthredinoidea</taxon>
        <taxon>Diprionidae</taxon>
        <taxon>Diprioninae</taxon>
        <taxon>Neodiprion</taxon>
    </lineage>
</organism>
<feature type="region of interest" description="Disordered" evidence="3">
    <location>
        <begin position="395"/>
        <end position="426"/>
    </location>
</feature>
<evidence type="ECO:0000256" key="1">
    <source>
        <dbReference type="ARBA" id="ARBA00001657"/>
    </source>
</evidence>
<dbReference type="InterPro" id="IPR006047">
    <property type="entry name" value="GH13_cat_dom"/>
</dbReference>
<dbReference type="EC" id="3.2.1.20" evidence="2"/>
<protein>
    <recommendedName>
        <fullName evidence="2">alpha-glucosidase</fullName>
        <ecNumber evidence="2">3.2.1.20</ecNumber>
    </recommendedName>
</protein>
<evidence type="ECO:0000313" key="6">
    <source>
        <dbReference type="Proteomes" id="UP000829291"/>
    </source>
</evidence>
<dbReference type="PANTHER" id="PTHR10357">
    <property type="entry name" value="ALPHA-AMYLASE FAMILY MEMBER"/>
    <property type="match status" value="1"/>
</dbReference>
<comment type="catalytic activity">
    <reaction evidence="1">
        <text>Hydrolysis of terminal, non-reducing (1-&gt;4)-linked alpha-D-glucose residues with release of alpha-D-glucose.</text>
        <dbReference type="EC" id="3.2.1.20"/>
    </reaction>
</comment>
<dbReference type="Gene3D" id="3.20.20.80">
    <property type="entry name" value="Glycosidases"/>
    <property type="match status" value="1"/>
</dbReference>
<dbReference type="GeneID" id="124293255"/>
<dbReference type="Pfam" id="PF00128">
    <property type="entry name" value="Alpha-amylase"/>
    <property type="match status" value="1"/>
</dbReference>
<evidence type="ECO:0000313" key="8">
    <source>
        <dbReference type="RefSeq" id="XP_046589444.1"/>
    </source>
</evidence>
<evidence type="ECO:0000256" key="4">
    <source>
        <dbReference type="SAM" id="SignalP"/>
    </source>
</evidence>
<gene>
    <name evidence="7 8" type="primary">LOC124293255</name>
</gene>
<dbReference type="SMART" id="SM00642">
    <property type="entry name" value="Aamy"/>
    <property type="match status" value="1"/>
</dbReference>
<dbReference type="InterPro" id="IPR045857">
    <property type="entry name" value="O16G_dom_2"/>
</dbReference>
<evidence type="ECO:0000313" key="7">
    <source>
        <dbReference type="RefSeq" id="XP_046589443.1"/>
    </source>
</evidence>
<dbReference type="Gene3D" id="3.90.400.10">
    <property type="entry name" value="Oligo-1,6-glucosidase, Domain 2"/>
    <property type="match status" value="1"/>
</dbReference>
<dbReference type="SUPFAM" id="SSF51445">
    <property type="entry name" value="(Trans)glycosidases"/>
    <property type="match status" value="1"/>
</dbReference>
<reference evidence="7 8" key="1">
    <citation type="submission" date="2025-05" db="UniProtKB">
        <authorList>
            <consortium name="RefSeq"/>
        </authorList>
    </citation>
    <scope>IDENTIFICATION</scope>
    <source>
        <tissue evidence="7 8">Thorax and Abdomen</tissue>
    </source>
</reference>
<evidence type="ECO:0000256" key="2">
    <source>
        <dbReference type="ARBA" id="ARBA00012741"/>
    </source>
</evidence>
<feature type="signal peptide" evidence="4">
    <location>
        <begin position="1"/>
        <end position="20"/>
    </location>
</feature>
<evidence type="ECO:0000259" key="5">
    <source>
        <dbReference type="SMART" id="SM00642"/>
    </source>
</evidence>
<dbReference type="RefSeq" id="XP_046589444.1">
    <property type="nucleotide sequence ID" value="XM_046733488.1"/>
</dbReference>
<feature type="domain" description="Glycosyl hydrolase family 13 catalytic" evidence="5">
    <location>
        <begin position="32"/>
        <end position="422"/>
    </location>
</feature>
<dbReference type="InterPro" id="IPR017853">
    <property type="entry name" value="GH"/>
</dbReference>
<feature type="chain" id="PRO_5045024463" description="alpha-glucosidase" evidence="4">
    <location>
        <begin position="21"/>
        <end position="595"/>
    </location>
</feature>
<dbReference type="RefSeq" id="XP_046589443.1">
    <property type="nucleotide sequence ID" value="XM_046733487.1"/>
</dbReference>
<name>A0ABM3FN49_NEOLC</name>
<keyword evidence="6" id="KW-1185">Reference proteome</keyword>
<evidence type="ECO:0000256" key="3">
    <source>
        <dbReference type="SAM" id="MobiDB-lite"/>
    </source>
</evidence>
<dbReference type="Proteomes" id="UP000829291">
    <property type="component" value="Chromosome 3"/>
</dbReference>
<sequence>MKGVRILLLVALASWNSVNADLEWWQTTSVYQIYPRSWKDSDGDGIGDLPGIESKLQHLVDSGIDTFWLSPIYESPMVDFGYDISNFTSIDPIFGTMDDFDNLVATAKSLGLKVIMDLVPNHSSDEHEWFVKSLAGTEPYSDYYVWHNGTELENGTITVPNNWISFFGGSAWTWSSARQAYYLHQYTEEQPDLNYRNEYVVQEMKDIIEFWLDRGIDGFRVDTIMTLVEDASFPDEPLSGTTDDSTDHDYLLHYYTEDQIETYEVVAEWRELLDDYAFKTDNVTRIMMMEAYSNLTMTLLYYDYGAHFPFNFRFIRSVDSSSTAQEVKELAIDAWLDNLPDNATADWVLGNHDNSRVASRYTPEQVDALNMINLLLPGVSVTYYGEEIGMEDESISWEDTVDPQACNQDEDSYESNSRDPARTPMQWDTTTSAGFSTNESTWLPVNSNYLTLNLAAQIDADVSHYKVFQDLTTLRKETVIQEGTVNVQLLSDNVICFSRELESSSEDAVFVLTNFANNTETVSLDVFENAPDSLVVYIASVNSTLTAGTAVSRSSVEVSAYAGLVLRTSTESSANVLISTATLTLCMAFLVSHQF</sequence>